<evidence type="ECO:0000313" key="2">
    <source>
        <dbReference type="EMBL" id="GIO25958.1"/>
    </source>
</evidence>
<protein>
    <recommendedName>
        <fullName evidence="4">DUF2663 family protein</fullName>
    </recommendedName>
</protein>
<feature type="transmembrane region" description="Helical" evidence="1">
    <location>
        <begin position="74"/>
        <end position="93"/>
    </location>
</feature>
<evidence type="ECO:0000313" key="3">
    <source>
        <dbReference type="Proteomes" id="UP000676917"/>
    </source>
</evidence>
<gene>
    <name evidence="2" type="ORF">J43TS3_05690</name>
</gene>
<keyword evidence="3" id="KW-1185">Reference proteome</keyword>
<keyword evidence="1" id="KW-0472">Membrane</keyword>
<dbReference type="EMBL" id="BORP01000001">
    <property type="protein sequence ID" value="GIO25958.1"/>
    <property type="molecule type" value="Genomic_DNA"/>
</dbReference>
<sequence>MPLRDIKNLSSETENILNAVIKRKNKKDKYERLRDMYLIVTLLLLLGLFVYLNMNDLHTMLDPFSTFASILLNPLYLFIFSIIALTFSYFHYYQKKLKKEKDKLNKVRAEAIDYLNDSKDMNLQDKVPIIKKMMKGEYNINLYVKNK</sequence>
<keyword evidence="1" id="KW-0812">Transmembrane</keyword>
<evidence type="ECO:0000256" key="1">
    <source>
        <dbReference type="SAM" id="Phobius"/>
    </source>
</evidence>
<name>A0A919X6V0_9BACI</name>
<dbReference type="RefSeq" id="WP_212919457.1">
    <property type="nucleotide sequence ID" value="NZ_BORP01000001.1"/>
</dbReference>
<dbReference type="AlphaFoldDB" id="A0A919X6V0"/>
<keyword evidence="1" id="KW-1133">Transmembrane helix</keyword>
<organism evidence="2 3">
    <name type="scientific">Ornithinibacillus bavariensis</name>
    <dbReference type="NCBI Taxonomy" id="545502"/>
    <lineage>
        <taxon>Bacteria</taxon>
        <taxon>Bacillati</taxon>
        <taxon>Bacillota</taxon>
        <taxon>Bacilli</taxon>
        <taxon>Bacillales</taxon>
        <taxon>Bacillaceae</taxon>
        <taxon>Ornithinibacillus</taxon>
    </lineage>
</organism>
<dbReference type="InterPro" id="IPR020210">
    <property type="entry name" value="Uncharacterised_YpbF_TM"/>
</dbReference>
<dbReference type="Proteomes" id="UP000676917">
    <property type="component" value="Unassembled WGS sequence"/>
</dbReference>
<comment type="caution">
    <text evidence="2">The sequence shown here is derived from an EMBL/GenBank/DDBJ whole genome shotgun (WGS) entry which is preliminary data.</text>
</comment>
<accession>A0A919X6V0</accession>
<evidence type="ECO:0008006" key="4">
    <source>
        <dbReference type="Google" id="ProtNLM"/>
    </source>
</evidence>
<dbReference type="Pfam" id="PF10864">
    <property type="entry name" value="DUF2663"/>
    <property type="match status" value="1"/>
</dbReference>
<reference evidence="2" key="1">
    <citation type="submission" date="2021-03" db="EMBL/GenBank/DDBJ databases">
        <title>Antimicrobial resistance genes in bacteria isolated from Japanese honey, and their potential for conferring macrolide and lincosamide resistance in the American foulbrood pathogen Paenibacillus larvae.</title>
        <authorList>
            <person name="Okamoto M."/>
            <person name="Kumagai M."/>
            <person name="Kanamori H."/>
            <person name="Takamatsu D."/>
        </authorList>
    </citation>
    <scope>NUCLEOTIDE SEQUENCE</scope>
    <source>
        <strain evidence="2">J43TS3</strain>
    </source>
</reference>
<proteinExistence type="predicted"/>
<feature type="transmembrane region" description="Helical" evidence="1">
    <location>
        <begin position="36"/>
        <end position="54"/>
    </location>
</feature>